<protein>
    <recommendedName>
        <fullName evidence="5">peptidylprolyl isomerase</fullName>
        <ecNumber evidence="5">5.2.1.8</ecNumber>
    </recommendedName>
</protein>
<evidence type="ECO:0000313" key="9">
    <source>
        <dbReference type="EMBL" id="ODM93737.1"/>
    </source>
</evidence>
<dbReference type="InterPro" id="IPR019734">
    <property type="entry name" value="TPR_rpt"/>
</dbReference>
<keyword evidence="9" id="KW-0675">Receptor</keyword>
<gene>
    <name evidence="9" type="ORF">Ocin01_12943</name>
</gene>
<dbReference type="PANTHER" id="PTHR11242">
    <property type="entry name" value="ARYL HYDROCARBON RECEPTOR INTERACTING PROTEIN RELATED"/>
    <property type="match status" value="1"/>
</dbReference>
<dbReference type="Pfam" id="PF07719">
    <property type="entry name" value="TPR_2"/>
    <property type="match status" value="1"/>
</dbReference>
<dbReference type="AlphaFoldDB" id="A0A1D2ML30"/>
<dbReference type="EMBL" id="LJIJ01000926">
    <property type="protein sequence ID" value="ODM93737.1"/>
    <property type="molecule type" value="Genomic_DNA"/>
</dbReference>
<keyword evidence="5" id="KW-0413">Isomerase</keyword>
<dbReference type="InterPro" id="IPR046357">
    <property type="entry name" value="PPIase_dom_sf"/>
</dbReference>
<keyword evidence="10" id="KW-1185">Reference proteome</keyword>
<dbReference type="Pfam" id="PF23322">
    <property type="entry name" value="PPIase_AIP"/>
    <property type="match status" value="1"/>
</dbReference>
<comment type="catalytic activity">
    <reaction evidence="5">
        <text>[protein]-peptidylproline (omega=180) = [protein]-peptidylproline (omega=0)</text>
        <dbReference type="Rhea" id="RHEA:16237"/>
        <dbReference type="Rhea" id="RHEA-COMP:10747"/>
        <dbReference type="Rhea" id="RHEA-COMP:10748"/>
        <dbReference type="ChEBI" id="CHEBI:83833"/>
        <dbReference type="ChEBI" id="CHEBI:83834"/>
        <dbReference type="EC" id="5.2.1.8"/>
    </reaction>
</comment>
<dbReference type="STRING" id="48709.A0A1D2ML30"/>
<dbReference type="PROSITE" id="PS50059">
    <property type="entry name" value="FKBP_PPIASE"/>
    <property type="match status" value="1"/>
</dbReference>
<evidence type="ECO:0000256" key="6">
    <source>
        <dbReference type="PROSITE-ProRule" id="PRU00339"/>
    </source>
</evidence>
<dbReference type="SUPFAM" id="SSF54534">
    <property type="entry name" value="FKBP-like"/>
    <property type="match status" value="1"/>
</dbReference>
<feature type="domain" description="PPIase FKBP-type" evidence="8">
    <location>
        <begin position="70"/>
        <end position="132"/>
    </location>
</feature>
<sequence length="367" mass="41426">MSPPKQHECSKDCNNIPLVPTTSDSNDKRPVPVSDDRLLNEYQAGTLPPSVSKQVLRPGGLKLKPTYVRGTRIFFHFETVDTETGRVYDDTRTHPKPMELIFGKKFKIPIWELALHTMREGELSAFQVPSEMCLSYPTVAKVIRESNQPGEKPRPRSCCCSQLANGNVTGVTGHEDLDTFQQNPRDLTFTFEMLEVNLPGQYDMEACYMTDQEKATSIPILKAEGNCLILKQQFTEAVAKYEEAGSRLEHLLLKERPGTAEYQNLTSQKVPILLNLAHALLKNKDFYDALRRCDAALEIEPDNVKGLFRRGLAHKGVGSFEEARKDFQQALSLDSTLKKAVKEQMGDLATLEETHNKKLRNTLKNLF</sequence>
<feature type="region of interest" description="Disordered" evidence="7">
    <location>
        <begin position="1"/>
        <end position="33"/>
    </location>
</feature>
<keyword evidence="5" id="KW-0697">Rotamase</keyword>
<dbReference type="InterPro" id="IPR011990">
    <property type="entry name" value="TPR-like_helical_dom_sf"/>
</dbReference>
<organism evidence="9 10">
    <name type="scientific">Orchesella cincta</name>
    <name type="common">Springtail</name>
    <name type="synonym">Podura cincta</name>
    <dbReference type="NCBI Taxonomy" id="48709"/>
    <lineage>
        <taxon>Eukaryota</taxon>
        <taxon>Metazoa</taxon>
        <taxon>Ecdysozoa</taxon>
        <taxon>Arthropoda</taxon>
        <taxon>Hexapoda</taxon>
        <taxon>Collembola</taxon>
        <taxon>Entomobryomorpha</taxon>
        <taxon>Entomobryoidea</taxon>
        <taxon>Orchesellidae</taxon>
        <taxon>Orchesellinae</taxon>
        <taxon>Orchesella</taxon>
    </lineage>
</organism>
<evidence type="ECO:0000256" key="4">
    <source>
        <dbReference type="ARBA" id="ARBA00022803"/>
    </source>
</evidence>
<comment type="caution">
    <text evidence="9">The sequence shown here is derived from an EMBL/GenBank/DDBJ whole genome shotgun (WGS) entry which is preliminary data.</text>
</comment>
<dbReference type="InterPro" id="IPR013105">
    <property type="entry name" value="TPR_2"/>
</dbReference>
<dbReference type="EC" id="5.2.1.8" evidence="5"/>
<keyword evidence="4 6" id="KW-0802">TPR repeat</keyword>
<dbReference type="Proteomes" id="UP000094527">
    <property type="component" value="Unassembled WGS sequence"/>
</dbReference>
<evidence type="ECO:0000259" key="8">
    <source>
        <dbReference type="PROSITE" id="PS50059"/>
    </source>
</evidence>
<dbReference type="Gene3D" id="1.25.40.10">
    <property type="entry name" value="Tetratricopeptide repeat domain"/>
    <property type="match status" value="1"/>
</dbReference>
<dbReference type="InterPro" id="IPR056277">
    <property type="entry name" value="PPIase_AIP"/>
</dbReference>
<dbReference type="SMART" id="SM00028">
    <property type="entry name" value="TPR"/>
    <property type="match status" value="3"/>
</dbReference>
<keyword evidence="2" id="KW-0963">Cytoplasm</keyword>
<evidence type="ECO:0000256" key="7">
    <source>
        <dbReference type="SAM" id="MobiDB-lite"/>
    </source>
</evidence>
<feature type="repeat" description="TPR" evidence="6">
    <location>
        <begin position="304"/>
        <end position="337"/>
    </location>
</feature>
<evidence type="ECO:0000313" key="10">
    <source>
        <dbReference type="Proteomes" id="UP000094527"/>
    </source>
</evidence>
<dbReference type="OMA" id="QQHERNV"/>
<dbReference type="Gene3D" id="3.10.50.40">
    <property type="match status" value="1"/>
</dbReference>
<dbReference type="InterPro" id="IPR039663">
    <property type="entry name" value="AIP/AIPL1/TTC9"/>
</dbReference>
<dbReference type="PANTHER" id="PTHR11242:SF0">
    <property type="entry name" value="TPR_REGION DOMAIN-CONTAINING PROTEIN"/>
    <property type="match status" value="1"/>
</dbReference>
<dbReference type="SUPFAM" id="SSF48452">
    <property type="entry name" value="TPR-like"/>
    <property type="match status" value="1"/>
</dbReference>
<feature type="compositionally biased region" description="Basic and acidic residues" evidence="7">
    <location>
        <begin position="1"/>
        <end position="11"/>
    </location>
</feature>
<comment type="subcellular location">
    <subcellularLocation>
        <location evidence="1">Cytoplasm</location>
    </subcellularLocation>
</comment>
<evidence type="ECO:0000256" key="1">
    <source>
        <dbReference type="ARBA" id="ARBA00004496"/>
    </source>
</evidence>
<keyword evidence="3" id="KW-0677">Repeat</keyword>
<evidence type="ECO:0000256" key="2">
    <source>
        <dbReference type="ARBA" id="ARBA00022490"/>
    </source>
</evidence>
<proteinExistence type="predicted"/>
<evidence type="ECO:0000256" key="3">
    <source>
        <dbReference type="ARBA" id="ARBA00022737"/>
    </source>
</evidence>
<dbReference type="OrthoDB" id="5829758at2759"/>
<dbReference type="PROSITE" id="PS50005">
    <property type="entry name" value="TPR"/>
    <property type="match status" value="2"/>
</dbReference>
<name>A0A1D2ML30_ORCCI</name>
<dbReference type="GO" id="GO:0003755">
    <property type="term" value="F:peptidyl-prolyl cis-trans isomerase activity"/>
    <property type="evidence" value="ECO:0007669"/>
    <property type="project" value="UniProtKB-KW"/>
</dbReference>
<reference evidence="9 10" key="1">
    <citation type="journal article" date="2016" name="Genome Biol. Evol.">
        <title>Gene Family Evolution Reflects Adaptation to Soil Environmental Stressors in the Genome of the Collembolan Orchesella cincta.</title>
        <authorList>
            <person name="Faddeeva-Vakhrusheva A."/>
            <person name="Derks M.F."/>
            <person name="Anvar S.Y."/>
            <person name="Agamennone V."/>
            <person name="Suring W."/>
            <person name="Smit S."/>
            <person name="van Straalen N.M."/>
            <person name="Roelofs D."/>
        </authorList>
    </citation>
    <scope>NUCLEOTIDE SEQUENCE [LARGE SCALE GENOMIC DNA]</scope>
    <source>
        <tissue evidence="9">Mixed pool</tissue>
    </source>
</reference>
<dbReference type="InterPro" id="IPR001179">
    <property type="entry name" value="PPIase_FKBP_dom"/>
</dbReference>
<accession>A0A1D2ML30</accession>
<dbReference type="GO" id="GO:0005737">
    <property type="term" value="C:cytoplasm"/>
    <property type="evidence" value="ECO:0007669"/>
    <property type="project" value="UniProtKB-SubCell"/>
</dbReference>
<feature type="repeat" description="TPR" evidence="6">
    <location>
        <begin position="270"/>
        <end position="303"/>
    </location>
</feature>
<evidence type="ECO:0000256" key="5">
    <source>
        <dbReference type="PROSITE-ProRule" id="PRU00277"/>
    </source>
</evidence>